<name>I4EWR8_MODI5</name>
<sequence length="152" mass="16872">MSQPTAEPGTPAEPVVRPAPHRWLWYAFGGRLPARHRSWVLFDTTTDTWWARHVVRSLVQMAVPIIAVMTLVPADWGLRAACAGGGVFLAMIYSLAYMNETVEHRVVKAGYPAGTAQAIRDRGSSTKLQAETERKRAAAAKRAARYRDRTGR</sequence>
<dbReference type="STRING" id="477641.MODMU_2402"/>
<keyword evidence="1" id="KW-1133">Transmembrane helix</keyword>
<evidence type="ECO:0008006" key="4">
    <source>
        <dbReference type="Google" id="ProtNLM"/>
    </source>
</evidence>
<dbReference type="AlphaFoldDB" id="I4EWR8"/>
<reference evidence="2 3" key="1">
    <citation type="journal article" date="2012" name="J. Bacteriol.">
        <title>Genome Sequence of Radiation-Resistant Modestobacter marinus Strain BC501, a Representative Actinobacterium That Thrives on Calcareous Stone Surfaces.</title>
        <authorList>
            <person name="Normand P."/>
            <person name="Gury J."/>
            <person name="Pujic P."/>
            <person name="Chouaia B."/>
            <person name="Crotti E."/>
            <person name="Brusetti L."/>
            <person name="Daffonchio D."/>
            <person name="Vacherie B."/>
            <person name="Barbe V."/>
            <person name="Medigue C."/>
            <person name="Calteau A."/>
            <person name="Ghodhbane-Gtari F."/>
            <person name="Essoussi I."/>
            <person name="Nouioui I."/>
            <person name="Abbassi-Ghozzi I."/>
            <person name="Gtari M."/>
        </authorList>
    </citation>
    <scope>NUCLEOTIDE SEQUENCE [LARGE SCALE GENOMIC DNA]</scope>
    <source>
        <strain evidence="3">BC 501</strain>
    </source>
</reference>
<dbReference type="OMA" id="IYSLAYM"/>
<proteinExistence type="predicted"/>
<keyword evidence="1" id="KW-0812">Transmembrane</keyword>
<gene>
    <name evidence="2" type="ordered locus">MODMU_2402</name>
</gene>
<evidence type="ECO:0000313" key="2">
    <source>
        <dbReference type="EMBL" id="CCH87831.1"/>
    </source>
</evidence>
<feature type="transmembrane region" description="Helical" evidence="1">
    <location>
        <begin position="78"/>
        <end position="98"/>
    </location>
</feature>
<accession>I4EWR8</accession>
<keyword evidence="1" id="KW-0472">Membrane</keyword>
<dbReference type="Proteomes" id="UP000006461">
    <property type="component" value="Chromosome"/>
</dbReference>
<evidence type="ECO:0000256" key="1">
    <source>
        <dbReference type="SAM" id="Phobius"/>
    </source>
</evidence>
<dbReference type="InterPro" id="IPR035197">
    <property type="entry name" value="DUF5313"/>
</dbReference>
<dbReference type="KEGG" id="mmar:MODMU_2402"/>
<feature type="transmembrane region" description="Helical" evidence="1">
    <location>
        <begin position="54"/>
        <end position="72"/>
    </location>
</feature>
<dbReference type="EMBL" id="FO203431">
    <property type="protein sequence ID" value="CCH87831.1"/>
    <property type="molecule type" value="Genomic_DNA"/>
</dbReference>
<dbReference type="eggNOG" id="ENOG5032YDT">
    <property type="taxonomic scope" value="Bacteria"/>
</dbReference>
<organism evidence="2 3">
    <name type="scientific">Modestobacter italicus (strain DSM 44449 / CECT 9708 / BC 501)</name>
    <dbReference type="NCBI Taxonomy" id="2732864"/>
    <lineage>
        <taxon>Bacteria</taxon>
        <taxon>Bacillati</taxon>
        <taxon>Actinomycetota</taxon>
        <taxon>Actinomycetes</taxon>
        <taxon>Geodermatophilales</taxon>
        <taxon>Geodermatophilaceae</taxon>
        <taxon>Modestobacter</taxon>
    </lineage>
</organism>
<dbReference type="PATRIC" id="fig|477641.3.peg.2277"/>
<dbReference type="Pfam" id="PF17240">
    <property type="entry name" value="DUF5313"/>
    <property type="match status" value="1"/>
</dbReference>
<keyword evidence="3" id="KW-1185">Reference proteome</keyword>
<protein>
    <recommendedName>
        <fullName evidence="4">DUF5313 domain-containing protein</fullName>
    </recommendedName>
</protein>
<evidence type="ECO:0000313" key="3">
    <source>
        <dbReference type="Proteomes" id="UP000006461"/>
    </source>
</evidence>
<dbReference type="HOGENOM" id="CLU_143514_1_1_11"/>
<dbReference type="OrthoDB" id="5195204at2"/>